<organism evidence="1">
    <name type="scientific">Schistosoma mansoni</name>
    <name type="common">Blood fluke</name>
    <dbReference type="NCBI Taxonomy" id="6183"/>
    <lineage>
        <taxon>Eukaryota</taxon>
        <taxon>Metazoa</taxon>
        <taxon>Spiralia</taxon>
        <taxon>Lophotrochozoa</taxon>
        <taxon>Platyhelminthes</taxon>
        <taxon>Trematoda</taxon>
        <taxon>Digenea</taxon>
        <taxon>Strigeidida</taxon>
        <taxon>Schistosomatoidea</taxon>
        <taxon>Schistosomatidae</taxon>
        <taxon>Schistosoma</taxon>
    </lineage>
</organism>
<reference evidence="1" key="1">
    <citation type="submission" date="2019-11" db="UniProtKB">
        <authorList>
            <consortium name="WormBaseParasite"/>
        </authorList>
    </citation>
    <scope>IDENTIFICATION</scope>
    <source>
        <strain evidence="1">Puerto Rican</strain>
    </source>
</reference>
<dbReference type="AlphaFoldDB" id="A0A5K4EME0"/>
<dbReference type="WBParaSite" id="Smp_133800.3">
    <property type="protein sequence ID" value="Smp_133800.3"/>
    <property type="gene ID" value="Smp_133800"/>
</dbReference>
<dbReference type="ExpressionAtlas" id="A0A5K4EME0">
    <property type="expression patterns" value="baseline"/>
</dbReference>
<name>A0A5K4EME0_SCHMA</name>
<evidence type="ECO:0000313" key="1">
    <source>
        <dbReference type="WBParaSite" id="Smp_133800.3"/>
    </source>
</evidence>
<dbReference type="InParanoid" id="A0A5K4EME0"/>
<protein>
    <submittedName>
        <fullName evidence="1">Uncharacterized protein</fullName>
    </submittedName>
</protein>
<proteinExistence type="predicted"/>
<sequence>MEILICIALKKTFIHCTCPGTNVKGYMDPMVGAPIEYLNRINELSKLQAITKRWERTRCRRRVKKDMVINKSVVDPIR</sequence>
<accession>A0A5K4EME0</accession>